<keyword evidence="4 6" id="KW-0472">Membrane</keyword>
<feature type="transmembrane region" description="Helical" evidence="6">
    <location>
        <begin position="177"/>
        <end position="204"/>
    </location>
</feature>
<evidence type="ECO:0000313" key="10">
    <source>
        <dbReference type="Proteomes" id="UP000027265"/>
    </source>
</evidence>
<dbReference type="GO" id="GO:0005254">
    <property type="term" value="F:chloride channel activity"/>
    <property type="evidence" value="ECO:0007669"/>
    <property type="project" value="TreeGrafter"/>
</dbReference>
<gene>
    <name evidence="9" type="ORF">JAAARDRAFT_62804</name>
</gene>
<keyword evidence="10" id="KW-1185">Reference proteome</keyword>
<dbReference type="GO" id="GO:0016020">
    <property type="term" value="C:membrane"/>
    <property type="evidence" value="ECO:0007669"/>
    <property type="project" value="UniProtKB-SubCell"/>
</dbReference>
<feature type="transmembrane region" description="Helical" evidence="6">
    <location>
        <begin position="640"/>
        <end position="662"/>
    </location>
</feature>
<feature type="domain" description="Anoctamin transmembrane" evidence="7">
    <location>
        <begin position="169"/>
        <end position="666"/>
    </location>
</feature>
<dbReference type="Pfam" id="PF04547">
    <property type="entry name" value="Anoctamin"/>
    <property type="match status" value="1"/>
</dbReference>
<comment type="subcellular location">
    <subcellularLocation>
        <location evidence="1">Membrane</location>
        <topology evidence="1">Multi-pass membrane protein</topology>
    </subcellularLocation>
</comment>
<feature type="domain" description="Anoctamin alpha-beta plait" evidence="8">
    <location>
        <begin position="4"/>
        <end position="137"/>
    </location>
</feature>
<feature type="region of interest" description="Disordered" evidence="5">
    <location>
        <begin position="699"/>
        <end position="718"/>
    </location>
</feature>
<evidence type="ECO:0000256" key="2">
    <source>
        <dbReference type="ARBA" id="ARBA00022692"/>
    </source>
</evidence>
<accession>A0A067PKS3</accession>
<evidence type="ECO:0000259" key="8">
    <source>
        <dbReference type="Pfam" id="PF20877"/>
    </source>
</evidence>
<dbReference type="GO" id="GO:0032541">
    <property type="term" value="C:cortical endoplasmic reticulum"/>
    <property type="evidence" value="ECO:0007669"/>
    <property type="project" value="TreeGrafter"/>
</dbReference>
<dbReference type="PANTHER" id="PTHR12308:SF73">
    <property type="entry name" value="ANOCTAMIN"/>
    <property type="match status" value="1"/>
</dbReference>
<feature type="transmembrane region" description="Helical" evidence="6">
    <location>
        <begin position="590"/>
        <end position="612"/>
    </location>
</feature>
<feature type="transmembrane region" description="Helical" evidence="6">
    <location>
        <begin position="304"/>
        <end position="322"/>
    </location>
</feature>
<evidence type="ECO:0000256" key="3">
    <source>
        <dbReference type="ARBA" id="ARBA00022989"/>
    </source>
</evidence>
<dbReference type="Pfam" id="PF20877">
    <property type="entry name" value="Anoctamin_N"/>
    <property type="match status" value="1"/>
</dbReference>
<name>A0A067PKS3_9AGAM</name>
<feature type="transmembrane region" description="Helical" evidence="6">
    <location>
        <begin position="210"/>
        <end position="227"/>
    </location>
</feature>
<organism evidence="9 10">
    <name type="scientific">Jaapia argillacea MUCL 33604</name>
    <dbReference type="NCBI Taxonomy" id="933084"/>
    <lineage>
        <taxon>Eukaryota</taxon>
        <taxon>Fungi</taxon>
        <taxon>Dikarya</taxon>
        <taxon>Basidiomycota</taxon>
        <taxon>Agaricomycotina</taxon>
        <taxon>Agaricomycetes</taxon>
        <taxon>Agaricomycetidae</taxon>
        <taxon>Jaapiales</taxon>
        <taxon>Jaapiaceae</taxon>
        <taxon>Jaapia</taxon>
    </lineage>
</organism>
<dbReference type="FunCoup" id="A0A067PKS3">
    <property type="interactions" value="66"/>
</dbReference>
<dbReference type="InterPro" id="IPR049456">
    <property type="entry name" value="Anoctamin_N_fung"/>
</dbReference>
<dbReference type="PANTHER" id="PTHR12308">
    <property type="entry name" value="ANOCTAMIN"/>
    <property type="match status" value="1"/>
</dbReference>
<dbReference type="InterPro" id="IPR007632">
    <property type="entry name" value="Anoctamin"/>
</dbReference>
<evidence type="ECO:0000259" key="7">
    <source>
        <dbReference type="Pfam" id="PF04547"/>
    </source>
</evidence>
<dbReference type="AlphaFoldDB" id="A0A067PKS3"/>
<protein>
    <recommendedName>
        <fullName evidence="11">DUF590-domain-containing protein</fullName>
    </recommendedName>
</protein>
<sequence>MPPQVDLVVVFRTATKSHTKQQLQEESEEAEFQYSKLVTTLKNAGLQATARRGQKEGHLLVLVRCPQSLLTQLVHRERYSDFLSGLPLTNVRSIAGELDSPDLCVAHRLRIVYAFLTSTVADGGLGITPGSAEWNRVESLMVLHDHEFNSRWIRTWSTHQVNAVELDKIREQFGEAVALYFTFLSAYSKFLLFPSILGAAFYFLGTAYSPIYSILLFLWSIVFVEYWRMQERIISVHWGTSGSVRVEKRRPQYQPGFAWWKRELRMIASVPVIVLFAGILATLLTAIFLFEAFILHLYTGPGSQYMGFAPTIIFLALVPRFLDYYRSYAKSFTEWENHVHPSTHDASLTIKTFSLASIVAYLGLALSAFVYIPLGDQVTQYVQAYLFHTGVPSPAGAAVVNQTLSSVGEQLKIALNATSSGMSAAGAGVVRQQLDTSRLQNQMYAYTVTDQILDTFFEVGLPYIMRAVDSIRAGSGVYDAVSRRHSMHFGSQKAKNILLENETPGADGKDETEFLEQVRREVGLPQYELFDDYSEMVTQFGYIVLWSTIWPLAPLMAFLNNKLELRSDAFKITVHARRPIPSRADTIGPWLDMMTFITWLGALTNSALVYLFRPRWDDHVYPPTTIQNNTGQARPTSGHLVLTALLIALGASHGSILVRGLIGHLMEMFMWKGSKENEEADNSAKELKEAYLESLGVKNEAEVDKTSEDGDEHEHGFWARDEGLDEIRRVLKDA</sequence>
<dbReference type="InterPro" id="IPR049452">
    <property type="entry name" value="Anoctamin_TM"/>
</dbReference>
<evidence type="ECO:0000256" key="1">
    <source>
        <dbReference type="ARBA" id="ARBA00004141"/>
    </source>
</evidence>
<feature type="transmembrane region" description="Helical" evidence="6">
    <location>
        <begin position="353"/>
        <end position="372"/>
    </location>
</feature>
<evidence type="ECO:0000256" key="4">
    <source>
        <dbReference type="ARBA" id="ARBA00023136"/>
    </source>
</evidence>
<evidence type="ECO:0000313" key="9">
    <source>
        <dbReference type="EMBL" id="KDQ51061.1"/>
    </source>
</evidence>
<dbReference type="OrthoDB" id="296386at2759"/>
<dbReference type="HOGENOM" id="CLU_010867_1_0_1"/>
<evidence type="ECO:0000256" key="5">
    <source>
        <dbReference type="SAM" id="MobiDB-lite"/>
    </source>
</evidence>
<reference evidence="10" key="1">
    <citation type="journal article" date="2014" name="Proc. Natl. Acad. Sci. U.S.A.">
        <title>Extensive sampling of basidiomycete genomes demonstrates inadequacy of the white-rot/brown-rot paradigm for wood decay fungi.</title>
        <authorList>
            <person name="Riley R."/>
            <person name="Salamov A.A."/>
            <person name="Brown D.W."/>
            <person name="Nagy L.G."/>
            <person name="Floudas D."/>
            <person name="Held B.W."/>
            <person name="Levasseur A."/>
            <person name="Lombard V."/>
            <person name="Morin E."/>
            <person name="Otillar R."/>
            <person name="Lindquist E.A."/>
            <person name="Sun H."/>
            <person name="LaButti K.M."/>
            <person name="Schmutz J."/>
            <person name="Jabbour D."/>
            <person name="Luo H."/>
            <person name="Baker S.E."/>
            <person name="Pisabarro A.G."/>
            <person name="Walton J.D."/>
            <person name="Blanchette R.A."/>
            <person name="Henrissat B."/>
            <person name="Martin F."/>
            <person name="Cullen D."/>
            <person name="Hibbett D.S."/>
            <person name="Grigoriev I.V."/>
        </authorList>
    </citation>
    <scope>NUCLEOTIDE SEQUENCE [LARGE SCALE GENOMIC DNA]</scope>
    <source>
        <strain evidence="10">MUCL 33604</strain>
    </source>
</reference>
<dbReference type="InParanoid" id="A0A067PKS3"/>
<keyword evidence="3 6" id="KW-1133">Transmembrane helix</keyword>
<dbReference type="Proteomes" id="UP000027265">
    <property type="component" value="Unassembled WGS sequence"/>
</dbReference>
<dbReference type="STRING" id="933084.A0A067PKS3"/>
<feature type="transmembrane region" description="Helical" evidence="6">
    <location>
        <begin position="270"/>
        <end position="298"/>
    </location>
</feature>
<dbReference type="EMBL" id="KL197752">
    <property type="protein sequence ID" value="KDQ51061.1"/>
    <property type="molecule type" value="Genomic_DNA"/>
</dbReference>
<proteinExistence type="predicted"/>
<feature type="transmembrane region" description="Helical" evidence="6">
    <location>
        <begin position="540"/>
        <end position="559"/>
    </location>
</feature>
<keyword evidence="2 6" id="KW-0812">Transmembrane</keyword>
<evidence type="ECO:0008006" key="11">
    <source>
        <dbReference type="Google" id="ProtNLM"/>
    </source>
</evidence>
<evidence type="ECO:0000256" key="6">
    <source>
        <dbReference type="SAM" id="Phobius"/>
    </source>
</evidence>